<dbReference type="Gene3D" id="1.20.1330.10">
    <property type="entry name" value="f41 fragment of flagellin, N-terminal domain"/>
    <property type="match status" value="1"/>
</dbReference>
<keyword evidence="2" id="KW-0282">Flagellum</keyword>
<evidence type="ECO:0000259" key="1">
    <source>
        <dbReference type="Pfam" id="PF00669"/>
    </source>
</evidence>
<dbReference type="GO" id="GO:0009424">
    <property type="term" value="C:bacterial-type flagellum hook"/>
    <property type="evidence" value="ECO:0007669"/>
    <property type="project" value="InterPro"/>
</dbReference>
<proteinExistence type="predicted"/>
<keyword evidence="2" id="KW-0969">Cilium</keyword>
<dbReference type="InterPro" id="IPR001492">
    <property type="entry name" value="Flagellin"/>
</dbReference>
<dbReference type="InterPro" id="IPR013384">
    <property type="entry name" value="Flagell_FlgL"/>
</dbReference>
<reference evidence="2 3" key="1">
    <citation type="submission" date="2017-04" db="EMBL/GenBank/DDBJ databases">
        <authorList>
            <person name="Afonso C.L."/>
            <person name="Miller P.J."/>
            <person name="Scott M.A."/>
            <person name="Spackman E."/>
            <person name="Goraichik I."/>
            <person name="Dimitrov K.M."/>
            <person name="Suarez D.L."/>
            <person name="Swayne D.E."/>
        </authorList>
    </citation>
    <scope>NUCLEOTIDE SEQUENCE [LARGE SCALE GENOMIC DNA]</scope>
    <source>
        <strain evidence="2 3">DSM 5090</strain>
    </source>
</reference>
<dbReference type="GO" id="GO:0005198">
    <property type="term" value="F:structural molecule activity"/>
    <property type="evidence" value="ECO:0007669"/>
    <property type="project" value="InterPro"/>
</dbReference>
<dbReference type="EMBL" id="FWXI01000002">
    <property type="protein sequence ID" value="SMC39834.1"/>
    <property type="molecule type" value="Genomic_DNA"/>
</dbReference>
<evidence type="ECO:0000313" key="3">
    <source>
        <dbReference type="Proteomes" id="UP000192738"/>
    </source>
</evidence>
<dbReference type="OrthoDB" id="9758307at2"/>
<accession>A0A1W1YUL0</accession>
<keyword evidence="2" id="KW-0966">Cell projection</keyword>
<dbReference type="GO" id="GO:0071973">
    <property type="term" value="P:bacterial-type flagellum-dependent cell motility"/>
    <property type="evidence" value="ECO:0007669"/>
    <property type="project" value="InterPro"/>
</dbReference>
<dbReference type="RefSeq" id="WP_084574119.1">
    <property type="nucleotide sequence ID" value="NZ_CP155572.1"/>
</dbReference>
<dbReference type="AlphaFoldDB" id="A0A1W1YUL0"/>
<dbReference type="PANTHER" id="PTHR42792:SF1">
    <property type="entry name" value="FLAGELLAR HOOK-ASSOCIATED PROTEIN 3"/>
    <property type="match status" value="1"/>
</dbReference>
<dbReference type="Proteomes" id="UP000192738">
    <property type="component" value="Unassembled WGS sequence"/>
</dbReference>
<sequence>MRVTNNMITYNFLTSLNKSLERQNKIQEQLTDGKQLHRPSDNPVKSIRALRANVSLVENEQYTQNLNDAISWMESTDSAMSNLSSIAIKFKELALSADGTKPPEAYKAIAAEMDGLINQAVTIGNTKLGDRYIFSGQQDKTLPFVRTDDTVTYYGDNNKISMQIKAGVTTPTQDSVNLTGAAIFGANNEMLQHMIEIKSQLETGTPDLNVVLNTGLTNLDVDSSKLLEAQTQLGARMSSYLLAENMLEKANVVITGDVAANEDLDIPKAIIDFKTSETVYKNALSVGAKIMPASLVDFLK</sequence>
<evidence type="ECO:0000313" key="2">
    <source>
        <dbReference type="EMBL" id="SMC39834.1"/>
    </source>
</evidence>
<feature type="domain" description="Flagellin N-terminal" evidence="1">
    <location>
        <begin position="4"/>
        <end position="138"/>
    </location>
</feature>
<name>A0A1W1YUL0_9FIRM</name>
<organism evidence="2 3">
    <name type="scientific">Sporomusa malonica</name>
    <dbReference type="NCBI Taxonomy" id="112901"/>
    <lineage>
        <taxon>Bacteria</taxon>
        <taxon>Bacillati</taxon>
        <taxon>Bacillota</taxon>
        <taxon>Negativicutes</taxon>
        <taxon>Selenomonadales</taxon>
        <taxon>Sporomusaceae</taxon>
        <taxon>Sporomusa</taxon>
    </lineage>
</organism>
<dbReference type="PANTHER" id="PTHR42792">
    <property type="entry name" value="FLAGELLIN"/>
    <property type="match status" value="1"/>
</dbReference>
<gene>
    <name evidence="2" type="ORF">SAMN04488500_102214</name>
</gene>
<keyword evidence="3" id="KW-1185">Reference proteome</keyword>
<dbReference type="STRING" id="112901.SAMN04488500_102214"/>
<protein>
    <submittedName>
        <fullName evidence="2">Flagellar hook-associated protein 3 FlgL</fullName>
    </submittedName>
</protein>
<dbReference type="InterPro" id="IPR001029">
    <property type="entry name" value="Flagellin_N"/>
</dbReference>
<dbReference type="NCBIfam" id="TIGR02550">
    <property type="entry name" value="flagell_flgL"/>
    <property type="match status" value="1"/>
</dbReference>
<dbReference type="Pfam" id="PF00669">
    <property type="entry name" value="Flagellin_N"/>
    <property type="match status" value="1"/>
</dbReference>
<dbReference type="SUPFAM" id="SSF64518">
    <property type="entry name" value="Phase 1 flagellin"/>
    <property type="match status" value="1"/>
</dbReference>